<reference evidence="2" key="1">
    <citation type="journal article" date="2016" name="Mol. Biol. Evol.">
        <title>Comparative Genomics of Early-Diverging Mushroom-Forming Fungi Provides Insights into the Origins of Lignocellulose Decay Capabilities.</title>
        <authorList>
            <person name="Nagy L.G."/>
            <person name="Riley R."/>
            <person name="Tritt A."/>
            <person name="Adam C."/>
            <person name="Daum C."/>
            <person name="Floudas D."/>
            <person name="Sun H."/>
            <person name="Yadav J.S."/>
            <person name="Pangilinan J."/>
            <person name="Larsson K.H."/>
            <person name="Matsuura K."/>
            <person name="Barry K."/>
            <person name="Labutti K."/>
            <person name="Kuo R."/>
            <person name="Ohm R.A."/>
            <person name="Bhattacharya S.S."/>
            <person name="Shirouzu T."/>
            <person name="Yoshinaga Y."/>
            <person name="Martin F.M."/>
            <person name="Grigoriev I.V."/>
            <person name="Hibbett D.S."/>
        </authorList>
    </citation>
    <scope>NUCLEOTIDE SEQUENCE [LARGE SCALE GENOMIC DNA]</scope>
    <source>
        <strain evidence="2">CBS 109695</strain>
    </source>
</reference>
<dbReference type="OrthoDB" id="2266637at2759"/>
<dbReference type="GO" id="GO:0003676">
    <property type="term" value="F:nucleic acid binding"/>
    <property type="evidence" value="ECO:0007669"/>
    <property type="project" value="InterPro"/>
</dbReference>
<dbReference type="STRING" id="436010.A0A166EJT7"/>
<protein>
    <recommendedName>
        <fullName evidence="1">Tc1-like transposase DDE domain-containing protein</fullName>
    </recommendedName>
</protein>
<dbReference type="InterPro" id="IPR036397">
    <property type="entry name" value="RNaseH_sf"/>
</dbReference>
<evidence type="ECO:0000313" key="2">
    <source>
        <dbReference type="EMBL" id="KZP15836.1"/>
    </source>
</evidence>
<dbReference type="InterPro" id="IPR038717">
    <property type="entry name" value="Tc1-like_DDE_dom"/>
</dbReference>
<dbReference type="EMBL" id="KV417600">
    <property type="protein sequence ID" value="KZP15836.1"/>
    <property type="molecule type" value="Genomic_DNA"/>
</dbReference>
<dbReference type="Pfam" id="PF13358">
    <property type="entry name" value="DDE_3"/>
    <property type="match status" value="1"/>
</dbReference>
<accession>A0A166EJT7</accession>
<proteinExistence type="predicted"/>
<dbReference type="Gene3D" id="3.30.420.10">
    <property type="entry name" value="Ribonuclease H-like superfamily/Ribonuclease H"/>
    <property type="match status" value="1"/>
</dbReference>
<sequence length="74" mass="8582">MRLLYLPPYSPDYNPIEEVFSAMKAWLRANHDYAHGELSGEETCDPIAILWDAVFEAITPEKAEGWYRDSEYVV</sequence>
<gene>
    <name evidence="2" type="ORF">FIBSPDRAFT_749584</name>
</gene>
<evidence type="ECO:0000259" key="1">
    <source>
        <dbReference type="Pfam" id="PF13358"/>
    </source>
</evidence>
<name>A0A166EJT7_9AGAM</name>
<feature type="domain" description="Tc1-like transposase DDE" evidence="1">
    <location>
        <begin position="2"/>
        <end position="33"/>
    </location>
</feature>
<dbReference type="AlphaFoldDB" id="A0A166EJT7"/>
<organism evidence="2">
    <name type="scientific">Athelia psychrophila</name>
    <dbReference type="NCBI Taxonomy" id="1759441"/>
    <lineage>
        <taxon>Eukaryota</taxon>
        <taxon>Fungi</taxon>
        <taxon>Dikarya</taxon>
        <taxon>Basidiomycota</taxon>
        <taxon>Agaricomycotina</taxon>
        <taxon>Agaricomycetes</taxon>
        <taxon>Agaricomycetidae</taxon>
        <taxon>Atheliales</taxon>
        <taxon>Atheliaceae</taxon>
        <taxon>Athelia</taxon>
    </lineage>
</organism>